<dbReference type="RefSeq" id="WP_055168223.1">
    <property type="nucleotide sequence ID" value="NZ_CYXX01000005.1"/>
</dbReference>
<dbReference type="SUPFAM" id="SSF51182">
    <property type="entry name" value="RmlC-like cupins"/>
    <property type="match status" value="1"/>
</dbReference>
<dbReference type="InterPro" id="IPR003313">
    <property type="entry name" value="AraC-bd"/>
</dbReference>
<accession>A0A173SFK2</accession>
<evidence type="ECO:0000256" key="2">
    <source>
        <dbReference type="ARBA" id="ARBA00023125"/>
    </source>
</evidence>
<dbReference type="InterPro" id="IPR011051">
    <property type="entry name" value="RmlC_Cupin_sf"/>
</dbReference>
<sequence>MLNNSISLSIDASGKELIEKNARLFDLSLNNMDLHEYMGGYVPPHWHGELELFVLLEGLVTVRIGDQSYELKAGEGCFINTEIIHAVVPKTAAPCLFRSFVFSTDMICGTPESVFHIKYMRPLLENGPSFFVFHNTSEDAPYFQEFHCAYHACINENYGYEFQVRNALSNVLLFVLSKMSVDSSPSISPVQDERLKKMLTWMHRNLDKTISVSEIANTANICLRECQRIFQQYLHYSPIEYLQRIRIFHAAKLLTDSDAPITEIALNCGFSNPSYFSKQFKTIMGSRPREYRAASHKEISTY</sequence>
<keyword evidence="2" id="KW-0238">DNA-binding</keyword>
<dbReference type="Proteomes" id="UP000095453">
    <property type="component" value="Unassembled WGS sequence"/>
</dbReference>
<dbReference type="InterPro" id="IPR018060">
    <property type="entry name" value="HTH_AraC"/>
</dbReference>
<dbReference type="EMBL" id="CYXX01000005">
    <property type="protein sequence ID" value="CUM89101.1"/>
    <property type="molecule type" value="Genomic_DNA"/>
</dbReference>
<dbReference type="InterPro" id="IPR014710">
    <property type="entry name" value="RmlC-like_jellyroll"/>
</dbReference>
<dbReference type="AlphaFoldDB" id="A0A173SFK2"/>
<evidence type="ECO:0000313" key="6">
    <source>
        <dbReference type="Proteomes" id="UP000095453"/>
    </source>
</evidence>
<evidence type="ECO:0000313" key="5">
    <source>
        <dbReference type="EMBL" id="CUM89101.1"/>
    </source>
</evidence>
<dbReference type="Gene3D" id="1.10.10.60">
    <property type="entry name" value="Homeodomain-like"/>
    <property type="match status" value="2"/>
</dbReference>
<proteinExistence type="predicted"/>
<dbReference type="PRINTS" id="PR00032">
    <property type="entry name" value="HTHARAC"/>
</dbReference>
<reference evidence="5 6" key="1">
    <citation type="submission" date="2015-09" db="EMBL/GenBank/DDBJ databases">
        <authorList>
            <consortium name="Pathogen Informatics"/>
        </authorList>
    </citation>
    <scope>NUCLEOTIDE SEQUENCE [LARGE SCALE GENOMIC DNA]</scope>
    <source>
        <strain evidence="5 6">2789STDY5608887</strain>
    </source>
</reference>
<dbReference type="CDD" id="cd02208">
    <property type="entry name" value="cupin_RmlC-like"/>
    <property type="match status" value="1"/>
</dbReference>
<dbReference type="GO" id="GO:0043565">
    <property type="term" value="F:sequence-specific DNA binding"/>
    <property type="evidence" value="ECO:0007669"/>
    <property type="project" value="InterPro"/>
</dbReference>
<name>A0A173SFK2_9FIRM</name>
<dbReference type="PROSITE" id="PS01124">
    <property type="entry name" value="HTH_ARAC_FAMILY_2"/>
    <property type="match status" value="1"/>
</dbReference>
<organism evidence="5 6">
    <name type="scientific">Roseburia inulinivorans</name>
    <dbReference type="NCBI Taxonomy" id="360807"/>
    <lineage>
        <taxon>Bacteria</taxon>
        <taxon>Bacillati</taxon>
        <taxon>Bacillota</taxon>
        <taxon>Clostridia</taxon>
        <taxon>Lachnospirales</taxon>
        <taxon>Lachnospiraceae</taxon>
        <taxon>Roseburia</taxon>
    </lineage>
</organism>
<dbReference type="PANTHER" id="PTHR43280:SF28">
    <property type="entry name" value="HTH-TYPE TRANSCRIPTIONAL ACTIVATOR RHAS"/>
    <property type="match status" value="1"/>
</dbReference>
<dbReference type="Gene3D" id="2.60.120.10">
    <property type="entry name" value="Jelly Rolls"/>
    <property type="match status" value="1"/>
</dbReference>
<dbReference type="SUPFAM" id="SSF46689">
    <property type="entry name" value="Homeodomain-like"/>
    <property type="match status" value="2"/>
</dbReference>
<dbReference type="InterPro" id="IPR009057">
    <property type="entry name" value="Homeodomain-like_sf"/>
</dbReference>
<keyword evidence="3" id="KW-0804">Transcription</keyword>
<keyword evidence="1" id="KW-0805">Transcription regulation</keyword>
<evidence type="ECO:0000259" key="4">
    <source>
        <dbReference type="PROSITE" id="PS01124"/>
    </source>
</evidence>
<dbReference type="InterPro" id="IPR020449">
    <property type="entry name" value="Tscrpt_reg_AraC-type_HTH"/>
</dbReference>
<dbReference type="GO" id="GO:0003700">
    <property type="term" value="F:DNA-binding transcription factor activity"/>
    <property type="evidence" value="ECO:0007669"/>
    <property type="project" value="InterPro"/>
</dbReference>
<feature type="domain" description="HTH araC/xylS-type" evidence="4">
    <location>
        <begin position="196"/>
        <end position="294"/>
    </location>
</feature>
<dbReference type="Pfam" id="PF12833">
    <property type="entry name" value="HTH_18"/>
    <property type="match status" value="1"/>
</dbReference>
<protein>
    <submittedName>
        <fullName evidence="5">Melibiose operon regulatory protein</fullName>
    </submittedName>
</protein>
<gene>
    <name evidence="5" type="primary">melR_1</name>
    <name evidence="5" type="ORF">ERS852444_00951</name>
</gene>
<dbReference type="PANTHER" id="PTHR43280">
    <property type="entry name" value="ARAC-FAMILY TRANSCRIPTIONAL REGULATOR"/>
    <property type="match status" value="1"/>
</dbReference>
<dbReference type="SMART" id="SM00342">
    <property type="entry name" value="HTH_ARAC"/>
    <property type="match status" value="1"/>
</dbReference>
<evidence type="ECO:0000256" key="3">
    <source>
        <dbReference type="ARBA" id="ARBA00023163"/>
    </source>
</evidence>
<dbReference type="Pfam" id="PF02311">
    <property type="entry name" value="AraC_binding"/>
    <property type="match status" value="1"/>
</dbReference>
<evidence type="ECO:0000256" key="1">
    <source>
        <dbReference type="ARBA" id="ARBA00023015"/>
    </source>
</evidence>